<dbReference type="RefSeq" id="XP_031352649.1">
    <property type="nucleotide sequence ID" value="XM_031496789.1"/>
</dbReference>
<sequence length="226" mass="25897">MSTDHNKPPENHTSECPPSKGNKNRTHKNAGEEEISSKEEKQMQNKLAELQSAFDKEKLKSTTLQKKLQARTQECDNLKSQLGKFQKEFTKKSLKGKKGADQNSSDAATCASSVIFEKTKMCKNQELQIEALTQQVTSLKEIVSISKEMLGIRNLEVKQLQDKLDCMELKFIAERDRHSLVNAKLEKMANLNTELKNEYQKQMALFTVLQKSYHDRMDTNKTIQEE</sequence>
<feature type="compositionally biased region" description="Basic and acidic residues" evidence="1">
    <location>
        <begin position="29"/>
        <end position="43"/>
    </location>
</feature>
<feature type="compositionally biased region" description="Basic and acidic residues" evidence="1">
    <location>
        <begin position="1"/>
        <end position="13"/>
    </location>
</feature>
<protein>
    <submittedName>
        <fullName evidence="2">Uncharacterized protein</fullName>
    </submittedName>
</protein>
<dbReference type="AlphaFoldDB" id="A0A1Y1LI25"/>
<evidence type="ECO:0000313" key="2">
    <source>
        <dbReference type="EMBL" id="JAV72541.1"/>
    </source>
</evidence>
<dbReference type="OrthoDB" id="6620016at2759"/>
<dbReference type="EMBL" id="GEZM01056971">
    <property type="protein sequence ID" value="JAV72541.1"/>
    <property type="molecule type" value="Transcribed_RNA"/>
</dbReference>
<proteinExistence type="predicted"/>
<accession>A0A1Y1LI25</accession>
<dbReference type="GeneID" id="116177720"/>
<evidence type="ECO:0000256" key="1">
    <source>
        <dbReference type="SAM" id="MobiDB-lite"/>
    </source>
</evidence>
<reference evidence="2" key="1">
    <citation type="journal article" date="2016" name="Sci. Rep.">
        <title>Molecular characterization of firefly nuptial gifts: a multi-omics approach sheds light on postcopulatory sexual selection.</title>
        <authorList>
            <person name="Al-Wathiqui N."/>
            <person name="Fallon T.R."/>
            <person name="South A."/>
            <person name="Weng J.K."/>
            <person name="Lewis S.M."/>
        </authorList>
    </citation>
    <scope>NUCLEOTIDE SEQUENCE</scope>
</reference>
<feature type="region of interest" description="Disordered" evidence="1">
    <location>
        <begin position="1"/>
        <end position="53"/>
    </location>
</feature>
<name>A0A1Y1LI25_PHOPY</name>
<organism evidence="2">
    <name type="scientific">Photinus pyralis</name>
    <name type="common">Common eastern firefly</name>
    <name type="synonym">Lampyris pyralis</name>
    <dbReference type="NCBI Taxonomy" id="7054"/>
    <lineage>
        <taxon>Eukaryota</taxon>
        <taxon>Metazoa</taxon>
        <taxon>Ecdysozoa</taxon>
        <taxon>Arthropoda</taxon>
        <taxon>Hexapoda</taxon>
        <taxon>Insecta</taxon>
        <taxon>Pterygota</taxon>
        <taxon>Neoptera</taxon>
        <taxon>Endopterygota</taxon>
        <taxon>Coleoptera</taxon>
        <taxon>Polyphaga</taxon>
        <taxon>Elateriformia</taxon>
        <taxon>Elateroidea</taxon>
        <taxon>Lampyridae</taxon>
        <taxon>Lampyrinae</taxon>
        <taxon>Photinus</taxon>
    </lineage>
</organism>
<dbReference type="KEGG" id="ppyr:116177720"/>